<evidence type="ECO:0000313" key="12">
    <source>
        <dbReference type="Proteomes" id="UP000429607"/>
    </source>
</evidence>
<dbReference type="Proteomes" id="UP000429607">
    <property type="component" value="Unassembled WGS sequence"/>
</dbReference>
<evidence type="ECO:0000256" key="1">
    <source>
        <dbReference type="ARBA" id="ARBA00016067"/>
    </source>
</evidence>
<gene>
    <name evidence="10" type="ORF">PR001_g12881</name>
    <name evidence="9" type="ORF">PR002_g13824</name>
    <name evidence="11" type="ORF">PR003_g14300</name>
</gene>
<dbReference type="EMBL" id="QXFV01000856">
    <property type="protein sequence ID" value="KAE9023561.1"/>
    <property type="molecule type" value="Genomic_DNA"/>
</dbReference>
<evidence type="ECO:0000313" key="14">
    <source>
        <dbReference type="Proteomes" id="UP000435112"/>
    </source>
</evidence>
<comment type="caution">
    <text evidence="10">The sequence shown here is derived from an EMBL/GenBank/DDBJ whole genome shotgun (WGS) entry which is preliminary data.</text>
</comment>
<dbReference type="AlphaFoldDB" id="A0A6A3LV67"/>
<keyword evidence="4" id="KW-0833">Ubl conjugation pathway</keyword>
<organism evidence="10 12">
    <name type="scientific">Phytophthora rubi</name>
    <dbReference type="NCBI Taxonomy" id="129364"/>
    <lineage>
        <taxon>Eukaryota</taxon>
        <taxon>Sar</taxon>
        <taxon>Stramenopiles</taxon>
        <taxon>Oomycota</taxon>
        <taxon>Peronosporomycetes</taxon>
        <taxon>Peronosporales</taxon>
        <taxon>Peronosporaceae</taxon>
        <taxon>Phytophthora</taxon>
    </lineage>
</organism>
<evidence type="ECO:0000313" key="13">
    <source>
        <dbReference type="Proteomes" id="UP000434957"/>
    </source>
</evidence>
<dbReference type="Gene3D" id="2.130.10.10">
    <property type="entry name" value="YVTN repeat-like/Quinoprotein amine dehydrogenase"/>
    <property type="match status" value="1"/>
</dbReference>
<dbReference type="EMBL" id="QXFU01000932">
    <property type="protein sequence ID" value="KAE9015842.1"/>
    <property type="molecule type" value="Genomic_DNA"/>
</dbReference>
<dbReference type="Proteomes" id="UP000435112">
    <property type="component" value="Unassembled WGS sequence"/>
</dbReference>
<dbReference type="InterPro" id="IPR024789">
    <property type="entry name" value="APC4"/>
</dbReference>
<keyword evidence="2" id="KW-0132">Cell division</keyword>
<evidence type="ECO:0000256" key="6">
    <source>
        <dbReference type="SAM" id="MobiDB-lite"/>
    </source>
</evidence>
<feature type="domain" description="Anaphase-promoting complex subunit 4 long" evidence="8">
    <location>
        <begin position="250"/>
        <end position="445"/>
    </location>
</feature>
<dbReference type="InterPro" id="IPR024790">
    <property type="entry name" value="APC4_long_dom"/>
</dbReference>
<evidence type="ECO:0000259" key="7">
    <source>
        <dbReference type="Pfam" id="PF12894"/>
    </source>
</evidence>
<feature type="region of interest" description="Disordered" evidence="6">
    <location>
        <begin position="118"/>
        <end position="137"/>
    </location>
</feature>
<dbReference type="InterPro" id="IPR015943">
    <property type="entry name" value="WD40/YVTN_repeat-like_dom_sf"/>
</dbReference>
<evidence type="ECO:0000256" key="4">
    <source>
        <dbReference type="ARBA" id="ARBA00022786"/>
    </source>
</evidence>
<dbReference type="GO" id="GO:0051301">
    <property type="term" value="P:cell division"/>
    <property type="evidence" value="ECO:0007669"/>
    <property type="project" value="UniProtKB-KW"/>
</dbReference>
<dbReference type="PANTHER" id="PTHR13260:SF0">
    <property type="entry name" value="ANAPHASE-PROMOTING COMPLEX SUBUNIT 4"/>
    <property type="match status" value="1"/>
</dbReference>
<sequence length="811" mass="90436">MLQPKRAFVALQGRFVSSLAVACCPTMDLVAVLTLDHHLLVHRTTSWQKLLHIKPSDVGFEMVALAWKPDGLQLAVGCDEGDVAIFEIESGEIIPERRSNLRHEHRITAMHWAQISEAKASSSNKRRHDWGTSQSKKRFQRRSSRFLAGFSDGAVGDDTVLVTADEQGFVALWWMGRVLLTRIDVSEHFSEEEYQVVELVGGRRNGDCRESFQIKRVDLAPDLSMLFVLLVFTSNDGNLPTGPQTKLYRLLTIDLTAIQRIHEDVALVADTVDRVQAILDRVVATGKQMATEWKNATRIFELKMGLIGSLYEKYACEDPPQVDMLSVAATGITSPALAQYFAQDIQEMSIHRMQKALFSGCDTLRTIAEDKIKQDLVDLLFLLSEMRGRAKWSPQAYATTLGISEAALNNLISTTQNALLEMEKFTLALHETLQDFALFFQWILERIRVHSNTRDAPGGNAPQERATAQGAKSLLNLRRLCDFLQRAAEYAQRFREQQPSHNKHRVETTFGNLVSRQLSTLPVSTANGTEKPSNGCLSVFKNIQDQWLTLLNMMAKTLAKATAREKSGCFSVGNTNNPVEECHVHFRHTFSSHKFDLAEDDDQSDDENQEEAVDWSSLTHFGPNHDHPAGRSTILTGFRLRSGILVLLRANHDADLSRVRSSHLVWNTAVVSFSNGGSGGPASCQGFDFYGDVTSGKDEQLALVLDRKTDDEVHQEWLYLQAYDHVEFSSTNSPSDFEALLAQGPSHTFRLDQVRGRAVSSPVLAGRNATSVFANASRGVLCVMVPPSRLAIFDAEDSEDEDQEDEGGEED</sequence>
<proteinExistence type="predicted"/>
<dbReference type="Pfam" id="PF12894">
    <property type="entry name" value="ANAPC4_WD40"/>
    <property type="match status" value="1"/>
</dbReference>
<evidence type="ECO:0000259" key="8">
    <source>
        <dbReference type="Pfam" id="PF12896"/>
    </source>
</evidence>
<dbReference type="PANTHER" id="PTHR13260">
    <property type="entry name" value="ANAPHASE PROMOTING COMPLEX SUBUNIT 4 APC4"/>
    <property type="match status" value="1"/>
</dbReference>
<accession>A0A6A3LV67</accession>
<keyword evidence="13" id="KW-1185">Reference proteome</keyword>
<dbReference type="GO" id="GO:0005680">
    <property type="term" value="C:anaphase-promoting complex"/>
    <property type="evidence" value="ECO:0007669"/>
    <property type="project" value="InterPro"/>
</dbReference>
<dbReference type="GO" id="GO:0031145">
    <property type="term" value="P:anaphase-promoting complex-dependent catabolic process"/>
    <property type="evidence" value="ECO:0007669"/>
    <property type="project" value="InterPro"/>
</dbReference>
<keyword evidence="3" id="KW-0498">Mitosis</keyword>
<dbReference type="SUPFAM" id="SSF50978">
    <property type="entry name" value="WD40 repeat-like"/>
    <property type="match status" value="1"/>
</dbReference>
<dbReference type="InterPro" id="IPR024977">
    <property type="entry name" value="Apc4-like_WD40_dom"/>
</dbReference>
<dbReference type="OrthoDB" id="2110451at2759"/>
<evidence type="ECO:0000256" key="2">
    <source>
        <dbReference type="ARBA" id="ARBA00022618"/>
    </source>
</evidence>
<evidence type="ECO:0000256" key="3">
    <source>
        <dbReference type="ARBA" id="ARBA00022776"/>
    </source>
</evidence>
<evidence type="ECO:0000313" key="11">
    <source>
        <dbReference type="EMBL" id="KAE9332870.1"/>
    </source>
</evidence>
<name>A0A6A3LV67_9STRA</name>
<evidence type="ECO:0000313" key="9">
    <source>
        <dbReference type="EMBL" id="KAE9015842.1"/>
    </source>
</evidence>
<keyword evidence="5" id="KW-0131">Cell cycle</keyword>
<evidence type="ECO:0000256" key="5">
    <source>
        <dbReference type="ARBA" id="ARBA00023306"/>
    </source>
</evidence>
<feature type="domain" description="Anaphase-promoting complex subunit 4-like WD40" evidence="7">
    <location>
        <begin position="23"/>
        <end position="113"/>
    </location>
</feature>
<dbReference type="EMBL" id="QXFT01000941">
    <property type="protein sequence ID" value="KAE9332870.1"/>
    <property type="molecule type" value="Genomic_DNA"/>
</dbReference>
<dbReference type="GO" id="GO:0070979">
    <property type="term" value="P:protein K11-linked ubiquitination"/>
    <property type="evidence" value="ECO:0007669"/>
    <property type="project" value="TreeGrafter"/>
</dbReference>
<dbReference type="GO" id="GO:0034399">
    <property type="term" value="C:nuclear periphery"/>
    <property type="evidence" value="ECO:0007669"/>
    <property type="project" value="TreeGrafter"/>
</dbReference>
<dbReference type="InterPro" id="IPR036322">
    <property type="entry name" value="WD40_repeat_dom_sf"/>
</dbReference>
<dbReference type="Pfam" id="PF12896">
    <property type="entry name" value="ANAPC4"/>
    <property type="match status" value="1"/>
</dbReference>
<evidence type="ECO:0000313" key="10">
    <source>
        <dbReference type="EMBL" id="KAE9023561.1"/>
    </source>
</evidence>
<protein>
    <recommendedName>
        <fullName evidence="1">Anaphase-promoting complex subunit 4</fullName>
    </recommendedName>
</protein>
<dbReference type="Proteomes" id="UP000434957">
    <property type="component" value="Unassembled WGS sequence"/>
</dbReference>
<reference evidence="12 14" key="1">
    <citation type="submission" date="2018-09" db="EMBL/GenBank/DDBJ databases">
        <title>Genomic investigation of the strawberry pathogen Phytophthora fragariae indicates pathogenicity is determined by transcriptional variation in three key races.</title>
        <authorList>
            <person name="Adams T.M."/>
            <person name="Armitage A.D."/>
            <person name="Sobczyk M.K."/>
            <person name="Bates H.J."/>
            <person name="Dunwell J.M."/>
            <person name="Nellist C.F."/>
            <person name="Harrison R.J."/>
        </authorList>
    </citation>
    <scope>NUCLEOTIDE SEQUENCE [LARGE SCALE GENOMIC DNA]</scope>
    <source>
        <strain evidence="10 12">SCRP249</strain>
        <strain evidence="9 14">SCRP324</strain>
        <strain evidence="11 13">SCRP333</strain>
    </source>
</reference>